<dbReference type="EMBL" id="LIAE01006960">
    <property type="protein sequence ID" value="PAV83454.1"/>
    <property type="molecule type" value="Genomic_DNA"/>
</dbReference>
<dbReference type="OrthoDB" id="10030037at2759"/>
<name>A0A2A2LBE3_9BILA</name>
<proteinExistence type="predicted"/>
<sequence>MGRDKRHAVIRGDLTKSASHLDQIGIAAAAPIPTSRTDSYHRPSRSQFYPSTSFSVAKAQQQQPQQQTENEYDTVYQEKEKAWKDELEHLRNRLATSEKGEHALRTQLASCQRQTELLTKSMHDLKEEKNSVTRKCYQLERELTMIQTAKAQEDKNRVCAVCRNKEPPVPLPRNTTKENDLRHEINDLRREVIKLKDALHGKDSRKEFLPTATEVTILLEAAAITPEVDTAIATQAAVIMITPSYFDTGSSSSSSSSSDSSSSSSGGGLLSWLFPGLFGNSYSSYGNYYSPYNYGTYSYSYPYSTYSYSTPYYGNSYSSNSYYPSSSYSSYRYPYYQNYQYPYSYNTYSSYYGKRR</sequence>
<gene>
    <name evidence="2" type="ORF">WR25_12331</name>
</gene>
<organism evidence="2 3">
    <name type="scientific">Diploscapter pachys</name>
    <dbReference type="NCBI Taxonomy" id="2018661"/>
    <lineage>
        <taxon>Eukaryota</taxon>
        <taxon>Metazoa</taxon>
        <taxon>Ecdysozoa</taxon>
        <taxon>Nematoda</taxon>
        <taxon>Chromadorea</taxon>
        <taxon>Rhabditida</taxon>
        <taxon>Rhabditina</taxon>
        <taxon>Rhabditomorpha</taxon>
        <taxon>Rhabditoidea</taxon>
        <taxon>Rhabditidae</taxon>
        <taxon>Diploscapter</taxon>
    </lineage>
</organism>
<dbReference type="AlphaFoldDB" id="A0A2A2LBE3"/>
<evidence type="ECO:0000256" key="1">
    <source>
        <dbReference type="SAM" id="Coils"/>
    </source>
</evidence>
<dbReference type="Proteomes" id="UP000218231">
    <property type="component" value="Unassembled WGS sequence"/>
</dbReference>
<protein>
    <submittedName>
        <fullName evidence="2">Uncharacterized protein</fullName>
    </submittedName>
</protein>
<comment type="caution">
    <text evidence="2">The sequence shown here is derived from an EMBL/GenBank/DDBJ whole genome shotgun (WGS) entry which is preliminary data.</text>
</comment>
<feature type="coiled-coil region" evidence="1">
    <location>
        <begin position="108"/>
        <end position="142"/>
    </location>
</feature>
<evidence type="ECO:0000313" key="2">
    <source>
        <dbReference type="EMBL" id="PAV83454.1"/>
    </source>
</evidence>
<reference evidence="2 3" key="1">
    <citation type="journal article" date="2017" name="Curr. Biol.">
        <title>Genome architecture and evolution of a unichromosomal asexual nematode.</title>
        <authorList>
            <person name="Fradin H."/>
            <person name="Zegar C."/>
            <person name="Gutwein M."/>
            <person name="Lucas J."/>
            <person name="Kovtun M."/>
            <person name="Corcoran D."/>
            <person name="Baugh L.R."/>
            <person name="Kiontke K."/>
            <person name="Gunsalus K."/>
            <person name="Fitch D.H."/>
            <person name="Piano F."/>
        </authorList>
    </citation>
    <scope>NUCLEOTIDE SEQUENCE [LARGE SCALE GENOMIC DNA]</scope>
    <source>
        <strain evidence="2">PF1309</strain>
    </source>
</reference>
<dbReference type="STRING" id="2018661.A0A2A2LBE3"/>
<keyword evidence="1" id="KW-0175">Coiled coil</keyword>
<evidence type="ECO:0000313" key="3">
    <source>
        <dbReference type="Proteomes" id="UP000218231"/>
    </source>
</evidence>
<accession>A0A2A2LBE3</accession>
<keyword evidence="3" id="KW-1185">Reference proteome</keyword>